<dbReference type="Pfam" id="PF02517">
    <property type="entry name" value="Rce1-like"/>
    <property type="match status" value="1"/>
</dbReference>
<dbReference type="GO" id="GO:0008237">
    <property type="term" value="F:metallopeptidase activity"/>
    <property type="evidence" value="ECO:0007669"/>
    <property type="project" value="UniProtKB-KW"/>
</dbReference>
<keyword evidence="3" id="KW-0482">Metalloprotease</keyword>
<keyword evidence="1" id="KW-1133">Transmembrane helix</keyword>
<keyword evidence="1" id="KW-0472">Membrane</keyword>
<feature type="transmembrane region" description="Helical" evidence="1">
    <location>
        <begin position="53"/>
        <end position="86"/>
    </location>
</feature>
<keyword evidence="3" id="KW-0645">Protease</keyword>
<dbReference type="Proteomes" id="UP000238196">
    <property type="component" value="Unassembled WGS sequence"/>
</dbReference>
<name>A0A2S5KR81_9PROT</name>
<feature type="domain" description="CAAX prenyl protease 2/Lysostaphin resistance protein A-like" evidence="2">
    <location>
        <begin position="205"/>
        <end position="298"/>
    </location>
</feature>
<evidence type="ECO:0000313" key="3">
    <source>
        <dbReference type="EMBL" id="PPC77182.1"/>
    </source>
</evidence>
<dbReference type="AlphaFoldDB" id="A0A2S5KR81"/>
<dbReference type="InterPro" id="IPR003675">
    <property type="entry name" value="Rce1/LyrA-like_dom"/>
</dbReference>
<feature type="transmembrane region" description="Helical" evidence="1">
    <location>
        <begin position="147"/>
        <end position="164"/>
    </location>
</feature>
<organism evidence="3 4">
    <name type="scientific">Proteobacteria bacterium 228</name>
    <dbReference type="NCBI Taxonomy" id="2083153"/>
    <lineage>
        <taxon>Bacteria</taxon>
        <taxon>Pseudomonadati</taxon>
        <taxon>Pseudomonadota</taxon>
    </lineage>
</organism>
<comment type="caution">
    <text evidence="3">The sequence shown here is derived from an EMBL/GenBank/DDBJ whole genome shotgun (WGS) entry which is preliminary data.</text>
</comment>
<evidence type="ECO:0000256" key="1">
    <source>
        <dbReference type="SAM" id="Phobius"/>
    </source>
</evidence>
<feature type="transmembrane region" description="Helical" evidence="1">
    <location>
        <begin position="263"/>
        <end position="279"/>
    </location>
</feature>
<protein>
    <submittedName>
        <fullName evidence="3">CPBP family intramembrane metalloprotease domain-containing protein</fullName>
    </submittedName>
</protein>
<dbReference type="EMBL" id="PRLP01000035">
    <property type="protein sequence ID" value="PPC77182.1"/>
    <property type="molecule type" value="Genomic_DNA"/>
</dbReference>
<feature type="transmembrane region" description="Helical" evidence="1">
    <location>
        <begin position="204"/>
        <end position="227"/>
    </location>
</feature>
<feature type="transmembrane region" description="Helical" evidence="1">
    <location>
        <begin position="98"/>
        <end position="116"/>
    </location>
</feature>
<reference evidence="3 4" key="1">
    <citation type="submission" date="2018-02" db="EMBL/GenBank/DDBJ databases">
        <title>novel marine gammaproteobacteria from coastal saline agro ecosystem.</title>
        <authorList>
            <person name="Krishnan R."/>
            <person name="Ramesh Kumar N."/>
        </authorList>
    </citation>
    <scope>NUCLEOTIDE SEQUENCE [LARGE SCALE GENOMIC DNA]</scope>
    <source>
        <strain evidence="3 4">228</strain>
    </source>
</reference>
<gene>
    <name evidence="3" type="ORF">C4K68_12290</name>
</gene>
<keyword evidence="1" id="KW-0812">Transmembrane</keyword>
<feature type="transmembrane region" description="Helical" evidence="1">
    <location>
        <begin position="291"/>
        <end position="309"/>
    </location>
</feature>
<feature type="transmembrane region" description="Helical" evidence="1">
    <location>
        <begin position="25"/>
        <end position="47"/>
    </location>
</feature>
<evidence type="ECO:0000313" key="4">
    <source>
        <dbReference type="Proteomes" id="UP000238196"/>
    </source>
</evidence>
<feature type="transmembrane region" description="Helical" evidence="1">
    <location>
        <begin position="176"/>
        <end position="198"/>
    </location>
</feature>
<accession>A0A2S5KR81</accession>
<keyword evidence="3" id="KW-0378">Hydrolase</keyword>
<proteinExistence type="predicted"/>
<sequence length="310" mass="34619">MHEFSATLGNKHVLNIIQLPEWPPLIHTMVLVSYLLLAISLLCTWLPQHPRRWMIITALMALCTASLCDTILTTGVATLLVLLGLAILSVKFSRYRQILLISIFSLLAIALSLHVLPGFNNLAVIEHQQLKPDSAFFSLWLNFDKPWIAWIILFAFKPALLRNLNQWRTALVKAWLPLLTTLTLTMLLAANVGLIHWLPAVPPYAMTFLAINLIFTCVAEECFFRIVVQNQLHERLRHLRHGEVLAIVTTGCLFGLAHAGGGGSYIAVATVAGVGYAWVYQRSGSLEMAILAHWLLNTLHFIGFTYPVAV</sequence>
<dbReference type="GO" id="GO:0080120">
    <property type="term" value="P:CAAX-box protein maturation"/>
    <property type="evidence" value="ECO:0007669"/>
    <property type="project" value="UniProtKB-ARBA"/>
</dbReference>
<evidence type="ECO:0000259" key="2">
    <source>
        <dbReference type="Pfam" id="PF02517"/>
    </source>
</evidence>
<dbReference type="GO" id="GO:0004175">
    <property type="term" value="F:endopeptidase activity"/>
    <property type="evidence" value="ECO:0007669"/>
    <property type="project" value="UniProtKB-ARBA"/>
</dbReference>